<evidence type="ECO:0000256" key="6">
    <source>
        <dbReference type="HAMAP-Rule" id="MF_01915"/>
    </source>
</evidence>
<proteinExistence type="inferred from homology"/>
<evidence type="ECO:0000313" key="7">
    <source>
        <dbReference type="EMBL" id="MFC6632593.1"/>
    </source>
</evidence>
<dbReference type="RefSeq" id="WP_193192058.1">
    <property type="nucleotide sequence ID" value="NZ_JACZFR010000025.1"/>
</dbReference>
<evidence type="ECO:0000256" key="1">
    <source>
        <dbReference type="ARBA" id="ARBA00022475"/>
    </source>
</evidence>
<comment type="function">
    <text evidence="6">Involved in the assembly of lipopolysaccharide (LPS). Required for the translocation of LPS from the inner membrane to the outer membrane. Facilitates the transfer of LPS from the inner membrane to the periplasmic protein LptA. Could be a docking site for LptA.</text>
</comment>
<keyword evidence="8" id="KW-1185">Reference proteome</keyword>
<dbReference type="PANTHER" id="PTHR37481">
    <property type="entry name" value="LIPOPOLYSACCHARIDE EXPORT SYSTEM PROTEIN LPTC"/>
    <property type="match status" value="1"/>
</dbReference>
<comment type="caution">
    <text evidence="7">The sequence shown here is derived from an EMBL/GenBank/DDBJ whole genome shotgun (WGS) entry which is preliminary data.</text>
</comment>
<dbReference type="Pfam" id="PF06835">
    <property type="entry name" value="LptC"/>
    <property type="match status" value="1"/>
</dbReference>
<dbReference type="PANTHER" id="PTHR37481:SF1">
    <property type="entry name" value="LIPOPOLYSACCHARIDE EXPORT SYSTEM PROTEIN LPTC"/>
    <property type="match status" value="1"/>
</dbReference>
<keyword evidence="4 6" id="KW-1133">Transmembrane helix</keyword>
<dbReference type="NCBIfam" id="TIGR04409">
    <property type="entry name" value="LptC_YrbK"/>
    <property type="match status" value="1"/>
</dbReference>
<evidence type="ECO:0000313" key="8">
    <source>
        <dbReference type="Proteomes" id="UP001596425"/>
    </source>
</evidence>
<dbReference type="InterPro" id="IPR010664">
    <property type="entry name" value="LipoPS_assembly_LptC-rel"/>
</dbReference>
<comment type="subcellular location">
    <subcellularLocation>
        <location evidence="6">Cell inner membrane</location>
        <topology evidence="6">Single-pass membrane protein</topology>
    </subcellularLocation>
</comment>
<dbReference type="HAMAP" id="MF_01915">
    <property type="entry name" value="LPS_assembly_LptC"/>
    <property type="match status" value="1"/>
</dbReference>
<keyword evidence="1 6" id="KW-1003">Cell membrane</keyword>
<organism evidence="7 8">
    <name type="scientific">Microbulbifer taiwanensis</name>
    <dbReference type="NCBI Taxonomy" id="986746"/>
    <lineage>
        <taxon>Bacteria</taxon>
        <taxon>Pseudomonadati</taxon>
        <taxon>Pseudomonadota</taxon>
        <taxon>Gammaproteobacteria</taxon>
        <taxon>Cellvibrionales</taxon>
        <taxon>Microbulbiferaceae</taxon>
        <taxon>Microbulbifer</taxon>
    </lineage>
</organism>
<comment type="similarity">
    <text evidence="6">Belongs to the LptC family.</text>
</comment>
<accession>A0ABW1YL25</accession>
<evidence type="ECO:0000256" key="3">
    <source>
        <dbReference type="ARBA" id="ARBA00022692"/>
    </source>
</evidence>
<keyword evidence="5 6" id="KW-0472">Membrane</keyword>
<evidence type="ECO:0000256" key="2">
    <source>
        <dbReference type="ARBA" id="ARBA00022519"/>
    </source>
</evidence>
<dbReference type="EMBL" id="JBHSVR010000001">
    <property type="protein sequence ID" value="MFC6632593.1"/>
    <property type="molecule type" value="Genomic_DNA"/>
</dbReference>
<reference evidence="8" key="1">
    <citation type="journal article" date="2019" name="Int. J. Syst. Evol. Microbiol.">
        <title>The Global Catalogue of Microorganisms (GCM) 10K type strain sequencing project: providing services to taxonomists for standard genome sequencing and annotation.</title>
        <authorList>
            <consortium name="The Broad Institute Genomics Platform"/>
            <consortium name="The Broad Institute Genome Sequencing Center for Infectious Disease"/>
            <person name="Wu L."/>
            <person name="Ma J."/>
        </authorList>
    </citation>
    <scope>NUCLEOTIDE SEQUENCE [LARGE SCALE GENOMIC DNA]</scope>
    <source>
        <strain evidence="8">CGMCC 1.13718</strain>
    </source>
</reference>
<dbReference type="InterPro" id="IPR026265">
    <property type="entry name" value="LptC"/>
</dbReference>
<gene>
    <name evidence="6 7" type="primary">lptC</name>
    <name evidence="7" type="ORF">ACFQBM_04835</name>
</gene>
<keyword evidence="2 6" id="KW-0997">Cell inner membrane</keyword>
<keyword evidence="3 6" id="KW-0812">Transmembrane</keyword>
<dbReference type="Proteomes" id="UP001596425">
    <property type="component" value="Unassembled WGS sequence"/>
</dbReference>
<name>A0ABW1YL25_9GAMM</name>
<evidence type="ECO:0000256" key="5">
    <source>
        <dbReference type="ARBA" id="ARBA00023136"/>
    </source>
</evidence>
<dbReference type="InterPro" id="IPR052363">
    <property type="entry name" value="LPS_export_LptC"/>
</dbReference>
<comment type="subunit">
    <text evidence="6">Component of the lipopolysaccharide transport and assembly complex. Interacts with LptA and the LptBFG transporter complex.</text>
</comment>
<protein>
    <recommendedName>
        <fullName evidence="6">Lipopolysaccharide export system protein LptC</fullName>
    </recommendedName>
</protein>
<sequence>MRTWLPLVIVVLLISAGLWFAESPPPQLLGKKPTPQQKRKAADLVIRDARTRHFNREGTLAYRVDAEQITFFQFERRDRADLTEPRILFYQEHQPKWRTESRNGVAHNNGERVVLRGDVQINELPGPGGIQLDTQAISIKPREEYAETDKVVKITAGPNSTTGKGLRAYLKEDRVEILSDVKSSYETE</sequence>
<evidence type="ECO:0000256" key="4">
    <source>
        <dbReference type="ARBA" id="ARBA00022989"/>
    </source>
</evidence>
<dbReference type="Gene3D" id="2.60.450.10">
    <property type="entry name" value="Lipopolysaccharide (LPS) transport protein A like domain"/>
    <property type="match status" value="1"/>
</dbReference>